<dbReference type="EMBL" id="BLLG01000021">
    <property type="protein sequence ID" value="GFH38898.1"/>
    <property type="molecule type" value="Genomic_DNA"/>
</dbReference>
<dbReference type="Proteomes" id="UP000484988">
    <property type="component" value="Unassembled WGS sequence"/>
</dbReference>
<evidence type="ECO:0000256" key="1">
    <source>
        <dbReference type="SAM" id="MobiDB-lite"/>
    </source>
</evidence>
<evidence type="ECO:0000256" key="2">
    <source>
        <dbReference type="SAM" id="Phobius"/>
    </source>
</evidence>
<keyword evidence="4" id="KW-1185">Reference proteome</keyword>
<accession>A0A6A0B2Z9</accession>
<reference evidence="3 4" key="1">
    <citation type="submission" date="2020-02" db="EMBL/GenBank/DDBJ databases">
        <title>Whole Genome Shotgun Sequence of Streptomyces sp. strain CWH03.</title>
        <authorList>
            <person name="Dohra H."/>
            <person name="Kodani S."/>
            <person name="Yamamura H."/>
        </authorList>
    </citation>
    <scope>NUCLEOTIDE SEQUENCE [LARGE SCALE GENOMIC DNA]</scope>
    <source>
        <strain evidence="3 4">CWH03</strain>
    </source>
</reference>
<name>A0A6A0B2Z9_9ACTN</name>
<keyword evidence="2" id="KW-0472">Membrane</keyword>
<feature type="compositionally biased region" description="Basic and acidic residues" evidence="1">
    <location>
        <begin position="48"/>
        <end position="64"/>
    </location>
</feature>
<evidence type="ECO:0000313" key="3">
    <source>
        <dbReference type="EMBL" id="GFH38898.1"/>
    </source>
</evidence>
<evidence type="ECO:0008006" key="5">
    <source>
        <dbReference type="Google" id="ProtNLM"/>
    </source>
</evidence>
<keyword evidence="2" id="KW-0812">Transmembrane</keyword>
<feature type="region of interest" description="Disordered" evidence="1">
    <location>
        <begin position="48"/>
        <end position="73"/>
    </location>
</feature>
<feature type="transmembrane region" description="Helical" evidence="2">
    <location>
        <begin position="20"/>
        <end position="41"/>
    </location>
</feature>
<dbReference type="RefSeq" id="WP_173266561.1">
    <property type="nucleotide sequence ID" value="NZ_BLLG01000021.1"/>
</dbReference>
<comment type="caution">
    <text evidence="3">The sequence shown here is derived from an EMBL/GenBank/DDBJ whole genome shotgun (WGS) entry which is preliminary data.</text>
</comment>
<proteinExistence type="predicted"/>
<organism evidence="3 4">
    <name type="scientific">Streptomyces pacificus</name>
    <dbReference type="NCBI Taxonomy" id="2705029"/>
    <lineage>
        <taxon>Bacteria</taxon>
        <taxon>Bacillati</taxon>
        <taxon>Actinomycetota</taxon>
        <taxon>Actinomycetes</taxon>
        <taxon>Kitasatosporales</taxon>
        <taxon>Streptomycetaceae</taxon>
        <taxon>Streptomyces</taxon>
    </lineage>
</organism>
<keyword evidence="2" id="KW-1133">Transmembrane helix</keyword>
<evidence type="ECO:0000313" key="4">
    <source>
        <dbReference type="Proteomes" id="UP000484988"/>
    </source>
</evidence>
<gene>
    <name evidence="3" type="ORF">SCWH03_51610</name>
</gene>
<sequence>MKADEPIARAERNRQINKKILTFGCLPITIILALVIIAAVVGSNSTEEDAKNQKVTVDEDKAREAAGLPPEPDAATRQAFLDALNTIDPRIIKPGKEDQAVSRGLNQCSSSSSKGREQIVQQALARFTVTTRLPEIATPETGEKILDAVHAHLCPDLKG</sequence>
<dbReference type="AlphaFoldDB" id="A0A6A0B2Z9"/>
<protein>
    <recommendedName>
        <fullName evidence="5">DUF732 domain-containing protein</fullName>
    </recommendedName>
</protein>